<feature type="non-terminal residue" evidence="1">
    <location>
        <position position="1"/>
    </location>
</feature>
<gene>
    <name evidence="1" type="ORF">PMAYCL1PPCAC_18411</name>
</gene>
<evidence type="ECO:0000313" key="1">
    <source>
        <dbReference type="EMBL" id="GMR48216.1"/>
    </source>
</evidence>
<comment type="caution">
    <text evidence="1">The sequence shown here is derived from an EMBL/GenBank/DDBJ whole genome shotgun (WGS) entry which is preliminary data.</text>
</comment>
<dbReference type="AlphaFoldDB" id="A0AAN5CPB5"/>
<accession>A0AAN5CPB5</accession>
<dbReference type="EMBL" id="BTRK01000004">
    <property type="protein sequence ID" value="GMR48216.1"/>
    <property type="molecule type" value="Genomic_DNA"/>
</dbReference>
<proteinExistence type="predicted"/>
<name>A0AAN5CPB5_9BILA</name>
<keyword evidence="2" id="KW-1185">Reference proteome</keyword>
<sequence>GRGGGVMQWDHFVFFVSPPFARYPTVFIRRGTREYLQAFSSQILPKTGSSTTSSSEGRRIFLISIFFLNASSSTTSSSMSGSSKYQWTIVANAMKRMKMATNGMDCRSLKGKEGVRYSKIYISIPLWLFLLDSSFPLNGYSKVA</sequence>
<reference evidence="2" key="1">
    <citation type="submission" date="2022-10" db="EMBL/GenBank/DDBJ databases">
        <title>Genome assembly of Pristionchus species.</title>
        <authorList>
            <person name="Yoshida K."/>
            <person name="Sommer R.J."/>
        </authorList>
    </citation>
    <scope>NUCLEOTIDE SEQUENCE [LARGE SCALE GENOMIC DNA]</scope>
    <source>
        <strain evidence="2">RS5460</strain>
    </source>
</reference>
<organism evidence="1 2">
    <name type="scientific">Pristionchus mayeri</name>
    <dbReference type="NCBI Taxonomy" id="1317129"/>
    <lineage>
        <taxon>Eukaryota</taxon>
        <taxon>Metazoa</taxon>
        <taxon>Ecdysozoa</taxon>
        <taxon>Nematoda</taxon>
        <taxon>Chromadorea</taxon>
        <taxon>Rhabditida</taxon>
        <taxon>Rhabditina</taxon>
        <taxon>Diplogasteromorpha</taxon>
        <taxon>Diplogasteroidea</taxon>
        <taxon>Neodiplogasteridae</taxon>
        <taxon>Pristionchus</taxon>
    </lineage>
</organism>
<dbReference type="Proteomes" id="UP001328107">
    <property type="component" value="Unassembled WGS sequence"/>
</dbReference>
<protein>
    <submittedName>
        <fullName evidence="1">Uncharacterized protein</fullName>
    </submittedName>
</protein>
<evidence type="ECO:0000313" key="2">
    <source>
        <dbReference type="Proteomes" id="UP001328107"/>
    </source>
</evidence>